<keyword evidence="2" id="KW-1185">Reference proteome</keyword>
<reference evidence="1 2" key="1">
    <citation type="submission" date="2019-05" db="EMBL/GenBank/DDBJ databases">
        <title>Verrucobacter flavum gen. nov., sp. nov. a new member of the family Verrucomicrobiaceae.</title>
        <authorList>
            <person name="Szuroczki S."/>
            <person name="Abbaszade G."/>
            <person name="Szabo A."/>
            <person name="Felfoldi T."/>
            <person name="Schumann P."/>
            <person name="Boka K."/>
            <person name="Keki Z."/>
            <person name="Toumi M."/>
            <person name="Toth E."/>
        </authorList>
    </citation>
    <scope>NUCLEOTIDE SEQUENCE [LARGE SCALE GENOMIC DNA]</scope>
    <source>
        <strain evidence="1 2">MG-N-17</strain>
    </source>
</reference>
<evidence type="ECO:0000313" key="1">
    <source>
        <dbReference type="EMBL" id="TLD71645.1"/>
    </source>
</evidence>
<protein>
    <submittedName>
        <fullName evidence="1">Uncharacterized protein</fullName>
    </submittedName>
</protein>
<name>A0A5R8KI32_9BACT</name>
<evidence type="ECO:0000313" key="2">
    <source>
        <dbReference type="Proteomes" id="UP000306196"/>
    </source>
</evidence>
<dbReference type="OrthoDB" id="189633at2"/>
<sequence>MANLFRWLANVPFKLHWFFVLFLAFVLPWATRKTPNPGEWFPFSNFPMYSNFAETAYYVFISDLDDNPLPMAGLFAVPSGVKKAYDQKLKERVEELKDEAKSRGERYRKRIVQMDGEECRPAGDATLQQLLDSRRDKGPLAGYAGFRLYQVDITLDDEGQIVKRTKLVGEVRQ</sequence>
<dbReference type="Proteomes" id="UP000306196">
    <property type="component" value="Unassembled WGS sequence"/>
</dbReference>
<dbReference type="RefSeq" id="WP_138085241.1">
    <property type="nucleotide sequence ID" value="NZ_VAUV01000004.1"/>
</dbReference>
<dbReference type="AlphaFoldDB" id="A0A5R8KI32"/>
<proteinExistence type="predicted"/>
<accession>A0A5R8KI32</accession>
<comment type="caution">
    <text evidence="1">The sequence shown here is derived from an EMBL/GenBank/DDBJ whole genome shotgun (WGS) entry which is preliminary data.</text>
</comment>
<organism evidence="1 2">
    <name type="scientific">Phragmitibacter flavus</name>
    <dbReference type="NCBI Taxonomy" id="2576071"/>
    <lineage>
        <taxon>Bacteria</taxon>
        <taxon>Pseudomonadati</taxon>
        <taxon>Verrucomicrobiota</taxon>
        <taxon>Verrucomicrobiia</taxon>
        <taxon>Verrucomicrobiales</taxon>
        <taxon>Verrucomicrobiaceae</taxon>
        <taxon>Phragmitibacter</taxon>
    </lineage>
</organism>
<gene>
    <name evidence="1" type="ORF">FEM03_05765</name>
</gene>
<dbReference type="EMBL" id="VAUV01000004">
    <property type="protein sequence ID" value="TLD71645.1"/>
    <property type="molecule type" value="Genomic_DNA"/>
</dbReference>